<dbReference type="OrthoDB" id="10592948at2759"/>
<dbReference type="GO" id="GO:0003700">
    <property type="term" value="F:DNA-binding transcription factor activity"/>
    <property type="evidence" value="ECO:0007669"/>
    <property type="project" value="InterPro"/>
</dbReference>
<protein>
    <recommendedName>
        <fullName evidence="2">BZIP domain-containing protein</fullName>
    </recommendedName>
</protein>
<dbReference type="SMART" id="SM00338">
    <property type="entry name" value="BRLZ"/>
    <property type="match status" value="1"/>
</dbReference>
<feature type="domain" description="BZIP" evidence="2">
    <location>
        <begin position="36"/>
        <end position="88"/>
    </location>
</feature>
<dbReference type="AlphaFoldDB" id="A0A914AQA1"/>
<dbReference type="Proteomes" id="UP000887568">
    <property type="component" value="Unplaced"/>
</dbReference>
<sequence>MDFMLSGLVVDGQCLNYRSVVLAMEADSTSRRLDKKTKEEIKREKNRESSARSRQRKKDEDEQSMREIARLEEKNANLREIEEGLLAEGRAILEQMDPYYLTQPVCAGCYRKDANETGEGTSAEGQETLPVEMMEGIELPVSNAIDQAQGLQGSSGTIDQAQVLQVSVVSLDQGNIVYIEEQGMPGNIAPMDQEQGL</sequence>
<evidence type="ECO:0000313" key="4">
    <source>
        <dbReference type="Proteomes" id="UP000887568"/>
    </source>
</evidence>
<accession>A0A914AQA1</accession>
<name>A0A914AQA1_PATMI</name>
<dbReference type="PROSITE" id="PS00036">
    <property type="entry name" value="BZIP_BASIC"/>
    <property type="match status" value="1"/>
</dbReference>
<dbReference type="EnsemblMetazoa" id="XM_038210302.1">
    <property type="protein sequence ID" value="XP_038066230.1"/>
    <property type="gene ID" value="LOC119736257"/>
</dbReference>
<organism evidence="3 4">
    <name type="scientific">Patiria miniata</name>
    <name type="common">Bat star</name>
    <name type="synonym">Asterina miniata</name>
    <dbReference type="NCBI Taxonomy" id="46514"/>
    <lineage>
        <taxon>Eukaryota</taxon>
        <taxon>Metazoa</taxon>
        <taxon>Echinodermata</taxon>
        <taxon>Eleutherozoa</taxon>
        <taxon>Asterozoa</taxon>
        <taxon>Asteroidea</taxon>
        <taxon>Valvatacea</taxon>
        <taxon>Valvatida</taxon>
        <taxon>Asterinidae</taxon>
        <taxon>Patiria</taxon>
    </lineage>
</organism>
<evidence type="ECO:0000256" key="1">
    <source>
        <dbReference type="SAM" id="MobiDB-lite"/>
    </source>
</evidence>
<feature type="region of interest" description="Disordered" evidence="1">
    <location>
        <begin position="28"/>
        <end position="65"/>
    </location>
</feature>
<evidence type="ECO:0000313" key="3">
    <source>
        <dbReference type="EnsemblMetazoa" id="XP_038066230.1"/>
    </source>
</evidence>
<dbReference type="PROSITE" id="PS50217">
    <property type="entry name" value="BZIP"/>
    <property type="match status" value="1"/>
</dbReference>
<dbReference type="RefSeq" id="XP_038066230.1">
    <property type="nucleotide sequence ID" value="XM_038210302.1"/>
</dbReference>
<dbReference type="Gene3D" id="1.20.5.170">
    <property type="match status" value="1"/>
</dbReference>
<dbReference type="CDD" id="cd14686">
    <property type="entry name" value="bZIP"/>
    <property type="match status" value="1"/>
</dbReference>
<dbReference type="SUPFAM" id="SSF57959">
    <property type="entry name" value="Leucine zipper domain"/>
    <property type="match status" value="1"/>
</dbReference>
<dbReference type="OMA" id="KGCAPKE"/>
<dbReference type="InterPro" id="IPR004827">
    <property type="entry name" value="bZIP"/>
</dbReference>
<dbReference type="GeneID" id="119736257"/>
<reference evidence="3" key="1">
    <citation type="submission" date="2022-11" db="UniProtKB">
        <authorList>
            <consortium name="EnsemblMetazoa"/>
        </authorList>
    </citation>
    <scope>IDENTIFICATION</scope>
</reference>
<dbReference type="InterPro" id="IPR046347">
    <property type="entry name" value="bZIP_sf"/>
</dbReference>
<dbReference type="Pfam" id="PF07716">
    <property type="entry name" value="bZIP_2"/>
    <property type="match status" value="1"/>
</dbReference>
<evidence type="ECO:0000259" key="2">
    <source>
        <dbReference type="PROSITE" id="PS50217"/>
    </source>
</evidence>
<keyword evidence="4" id="KW-1185">Reference proteome</keyword>
<proteinExistence type="predicted"/>